<name>A0A8S1VHK8_PAROT</name>
<organism evidence="1 2">
    <name type="scientific">Paramecium octaurelia</name>
    <dbReference type="NCBI Taxonomy" id="43137"/>
    <lineage>
        <taxon>Eukaryota</taxon>
        <taxon>Sar</taxon>
        <taxon>Alveolata</taxon>
        <taxon>Ciliophora</taxon>
        <taxon>Intramacronucleata</taxon>
        <taxon>Oligohymenophorea</taxon>
        <taxon>Peniculida</taxon>
        <taxon>Parameciidae</taxon>
        <taxon>Paramecium</taxon>
    </lineage>
</organism>
<sequence>MHSHTLSILKQQYLKTIDTLSCQQKIISTASALKNFKLVDVVHRNPEVTHNLQTIKLEYLIIYFQKQSLLVLECFSGRSQAQKIGYFVQLNNILNEKGMIHRHFIKNSNKNRPNQKQQ</sequence>
<reference evidence="1" key="1">
    <citation type="submission" date="2021-01" db="EMBL/GenBank/DDBJ databases">
        <authorList>
            <consortium name="Genoscope - CEA"/>
            <person name="William W."/>
        </authorList>
    </citation>
    <scope>NUCLEOTIDE SEQUENCE</scope>
</reference>
<dbReference type="Proteomes" id="UP000683925">
    <property type="component" value="Unassembled WGS sequence"/>
</dbReference>
<evidence type="ECO:0000313" key="1">
    <source>
        <dbReference type="EMBL" id="CAD8177338.1"/>
    </source>
</evidence>
<keyword evidence="2" id="KW-1185">Reference proteome</keyword>
<dbReference type="AlphaFoldDB" id="A0A8S1VHK8"/>
<protein>
    <submittedName>
        <fullName evidence="1">Uncharacterized protein</fullName>
    </submittedName>
</protein>
<dbReference type="EMBL" id="CAJJDP010000067">
    <property type="protein sequence ID" value="CAD8177338.1"/>
    <property type="molecule type" value="Genomic_DNA"/>
</dbReference>
<evidence type="ECO:0000313" key="2">
    <source>
        <dbReference type="Proteomes" id="UP000683925"/>
    </source>
</evidence>
<gene>
    <name evidence="1" type="ORF">POCTA_138.1.T0680257</name>
</gene>
<accession>A0A8S1VHK8</accession>
<proteinExistence type="predicted"/>
<comment type="caution">
    <text evidence="1">The sequence shown here is derived from an EMBL/GenBank/DDBJ whole genome shotgun (WGS) entry which is preliminary data.</text>
</comment>